<accession>A0A4R6JSP7</accession>
<dbReference type="EMBL" id="SNWR01000001">
    <property type="protein sequence ID" value="TDO39733.1"/>
    <property type="molecule type" value="Genomic_DNA"/>
</dbReference>
<dbReference type="InterPro" id="IPR025534">
    <property type="entry name" value="DUF4420"/>
</dbReference>
<gene>
    <name evidence="1" type="ORF">C8E87_3431</name>
</gene>
<evidence type="ECO:0000313" key="1">
    <source>
        <dbReference type="EMBL" id="TDO39733.1"/>
    </source>
</evidence>
<dbReference type="RefSeq" id="WP_133874016.1">
    <property type="nucleotide sequence ID" value="NZ_BOMD01000054.1"/>
</dbReference>
<organism evidence="1 2">
    <name type="scientific">Paractinoplanes brasiliensis</name>
    <dbReference type="NCBI Taxonomy" id="52695"/>
    <lineage>
        <taxon>Bacteria</taxon>
        <taxon>Bacillati</taxon>
        <taxon>Actinomycetota</taxon>
        <taxon>Actinomycetes</taxon>
        <taxon>Micromonosporales</taxon>
        <taxon>Micromonosporaceae</taxon>
        <taxon>Paractinoplanes</taxon>
    </lineage>
</organism>
<evidence type="ECO:0000313" key="2">
    <source>
        <dbReference type="Proteomes" id="UP000294901"/>
    </source>
</evidence>
<dbReference type="OrthoDB" id="4854145at2"/>
<proteinExistence type="predicted"/>
<reference evidence="1 2" key="1">
    <citation type="submission" date="2019-03" db="EMBL/GenBank/DDBJ databases">
        <title>Sequencing the genomes of 1000 actinobacteria strains.</title>
        <authorList>
            <person name="Klenk H.-P."/>
        </authorList>
    </citation>
    <scope>NUCLEOTIDE SEQUENCE [LARGE SCALE GENOMIC DNA]</scope>
    <source>
        <strain evidence="1 2">DSM 43805</strain>
    </source>
</reference>
<dbReference type="Pfam" id="PF14390">
    <property type="entry name" value="DUF4420"/>
    <property type="match status" value="1"/>
</dbReference>
<keyword evidence="2" id="KW-1185">Reference proteome</keyword>
<protein>
    <submittedName>
        <fullName evidence="1">Putative PD-(D/E)XK family protein DUF4420</fullName>
    </submittedName>
</protein>
<name>A0A4R6JSP7_9ACTN</name>
<comment type="caution">
    <text evidence="1">The sequence shown here is derived from an EMBL/GenBank/DDBJ whole genome shotgun (WGS) entry which is preliminary data.</text>
</comment>
<sequence length="342" mass="37160">MTAGGGEQALELRRTLEKLWQEVASEVPATDEDALASAELALYAAEGPLRLAVDRLGHRHLLVPTVADRGTVPEWRSEGVQLRPVTKIVDDEPVGFLDLECRRDDLNGVYTGLVADVCVAVAKDARISGLRLIEMLESWRELLGGSHRDWTVPRLAGLYGELAILELLLRLDPAATEAWVGPTGAPQDFRRRAGALEVKSSTAAVGRLVRVHGVDQLETPVGGTLSLIWSRYAAVPHGEGDSIPSIVERCLAGANSALLLGLLDRMRLPSFNSPELRDVGFTFVERSVYDVGPDFPRITPDRFIGGAVPAGVQAVEYMVDLDTVPSTEDDLIRVLGRFLESE</sequence>
<dbReference type="AlphaFoldDB" id="A0A4R6JSP7"/>
<dbReference type="Proteomes" id="UP000294901">
    <property type="component" value="Unassembled WGS sequence"/>
</dbReference>